<evidence type="ECO:0000313" key="5">
    <source>
        <dbReference type="Proteomes" id="UP001365542"/>
    </source>
</evidence>
<dbReference type="InterPro" id="IPR036291">
    <property type="entry name" value="NAD(P)-bd_dom_sf"/>
</dbReference>
<gene>
    <name evidence="4" type="ORF">TWF694_006756</name>
</gene>
<dbReference type="InterPro" id="IPR047122">
    <property type="entry name" value="Trans-enoyl_RdTase-like"/>
</dbReference>
<evidence type="ECO:0000256" key="2">
    <source>
        <dbReference type="ARBA" id="ARBA00023002"/>
    </source>
</evidence>
<keyword evidence="5" id="KW-1185">Reference proteome</keyword>
<dbReference type="EMBL" id="JAVHJO010000002">
    <property type="protein sequence ID" value="KAK6542815.1"/>
    <property type="molecule type" value="Genomic_DNA"/>
</dbReference>
<dbReference type="InterPro" id="IPR013154">
    <property type="entry name" value="ADH-like_N"/>
</dbReference>
<keyword evidence="2" id="KW-0560">Oxidoreductase</keyword>
<evidence type="ECO:0000259" key="3">
    <source>
        <dbReference type="SMART" id="SM00829"/>
    </source>
</evidence>
<accession>A0AAV9XL64</accession>
<dbReference type="Gene3D" id="3.40.50.720">
    <property type="entry name" value="NAD(P)-binding Rossmann-like Domain"/>
    <property type="match status" value="1"/>
</dbReference>
<evidence type="ECO:0000256" key="1">
    <source>
        <dbReference type="ARBA" id="ARBA00008072"/>
    </source>
</evidence>
<dbReference type="Proteomes" id="UP001365542">
    <property type="component" value="Unassembled WGS sequence"/>
</dbReference>
<dbReference type="SUPFAM" id="SSF51735">
    <property type="entry name" value="NAD(P)-binding Rossmann-fold domains"/>
    <property type="match status" value="1"/>
</dbReference>
<protein>
    <recommendedName>
        <fullName evidence="3">Enoyl reductase (ER) domain-containing protein</fullName>
    </recommendedName>
</protein>
<dbReference type="GO" id="GO:0016651">
    <property type="term" value="F:oxidoreductase activity, acting on NAD(P)H"/>
    <property type="evidence" value="ECO:0007669"/>
    <property type="project" value="InterPro"/>
</dbReference>
<dbReference type="Pfam" id="PF00107">
    <property type="entry name" value="ADH_zinc_N"/>
    <property type="match status" value="1"/>
</dbReference>
<comment type="similarity">
    <text evidence="1">Belongs to the zinc-containing alcohol dehydrogenase family.</text>
</comment>
<proteinExistence type="inferred from homology"/>
<dbReference type="SUPFAM" id="SSF50129">
    <property type="entry name" value="GroES-like"/>
    <property type="match status" value="1"/>
</dbReference>
<name>A0AAV9XL64_9PEZI</name>
<sequence length="344" mass="36077">MKGLKLDQIGGEYKLTDDLPKPSPAPHQLLVKSIYGAVNPVDELMRTTGLLIEAWPWTPCCDVGGIVVEVGSEVTNFKTGDQVFGCQGLGFPGSGGAAEYCLFSADLAFKKPDNITLAEGATLGVGNMTAALGLWDCLNIDIPDPQNLPTVSDEWVFVTGGGGSVGAAAVQLAKLSGYKVIASVSARSAGVAVVNGADETVDYKASVEEQVEKIKAVTKGGLHRIFDSTDFSIGLAKAILESIKDEPGKKYLTSVNDWEDFGPLPGDTKFSPISLGRAARPEAAELNAKLTKYTAVVEAFVAAGKVKPGEYNLVGGTGFETFIEAIAVQKAGSGKKVVVKFQDE</sequence>
<dbReference type="AlphaFoldDB" id="A0AAV9XL64"/>
<dbReference type="Gene3D" id="3.90.180.10">
    <property type="entry name" value="Medium-chain alcohol dehydrogenases, catalytic domain"/>
    <property type="match status" value="1"/>
</dbReference>
<dbReference type="InterPro" id="IPR013149">
    <property type="entry name" value="ADH-like_C"/>
</dbReference>
<evidence type="ECO:0000313" key="4">
    <source>
        <dbReference type="EMBL" id="KAK6542815.1"/>
    </source>
</evidence>
<dbReference type="PANTHER" id="PTHR45348">
    <property type="entry name" value="HYPOTHETICAL OXIDOREDUCTASE (EUROFUNG)"/>
    <property type="match status" value="1"/>
</dbReference>
<dbReference type="CDD" id="cd08249">
    <property type="entry name" value="enoyl_reductase_like"/>
    <property type="match status" value="1"/>
</dbReference>
<comment type="caution">
    <text evidence="4">The sequence shown here is derived from an EMBL/GenBank/DDBJ whole genome shotgun (WGS) entry which is preliminary data.</text>
</comment>
<dbReference type="SMART" id="SM00829">
    <property type="entry name" value="PKS_ER"/>
    <property type="match status" value="1"/>
</dbReference>
<dbReference type="Pfam" id="PF08240">
    <property type="entry name" value="ADH_N"/>
    <property type="match status" value="1"/>
</dbReference>
<organism evidence="4 5">
    <name type="scientific">Orbilia ellipsospora</name>
    <dbReference type="NCBI Taxonomy" id="2528407"/>
    <lineage>
        <taxon>Eukaryota</taxon>
        <taxon>Fungi</taxon>
        <taxon>Dikarya</taxon>
        <taxon>Ascomycota</taxon>
        <taxon>Pezizomycotina</taxon>
        <taxon>Orbiliomycetes</taxon>
        <taxon>Orbiliales</taxon>
        <taxon>Orbiliaceae</taxon>
        <taxon>Orbilia</taxon>
    </lineage>
</organism>
<feature type="domain" description="Enoyl reductase (ER)" evidence="3">
    <location>
        <begin position="10"/>
        <end position="339"/>
    </location>
</feature>
<dbReference type="PANTHER" id="PTHR45348:SF2">
    <property type="entry name" value="ZINC-TYPE ALCOHOL DEHYDROGENASE-LIKE PROTEIN C2E1P3.01"/>
    <property type="match status" value="1"/>
</dbReference>
<dbReference type="InterPro" id="IPR020843">
    <property type="entry name" value="ER"/>
</dbReference>
<reference evidence="4 5" key="1">
    <citation type="submission" date="2019-10" db="EMBL/GenBank/DDBJ databases">
        <authorList>
            <person name="Palmer J.M."/>
        </authorList>
    </citation>
    <scope>NUCLEOTIDE SEQUENCE [LARGE SCALE GENOMIC DNA]</scope>
    <source>
        <strain evidence="4 5">TWF694</strain>
    </source>
</reference>
<dbReference type="InterPro" id="IPR011032">
    <property type="entry name" value="GroES-like_sf"/>
</dbReference>